<gene>
    <name evidence="1" type="ordered locus">SpiBuddy_2792</name>
</gene>
<reference evidence="2" key="1">
    <citation type="submission" date="2011-02" db="EMBL/GenBank/DDBJ databases">
        <title>Complete sequence of Spirochaeta sp. Buddy.</title>
        <authorList>
            <person name="Lucas S."/>
            <person name="Copeland A."/>
            <person name="Lapidus A."/>
            <person name="Cheng J.-F."/>
            <person name="Goodwin L."/>
            <person name="Pitluck S."/>
            <person name="Zeytun A."/>
            <person name="Detter J.C."/>
            <person name="Han C."/>
            <person name="Tapia R."/>
            <person name="Land M."/>
            <person name="Hauser L."/>
            <person name="Kyrpides N."/>
            <person name="Ivanova N."/>
            <person name="Mikhailova N."/>
            <person name="Pagani I."/>
            <person name="Ritalahti K.M."/>
            <person name="Loeffler F.E."/>
            <person name="Woyke T."/>
        </authorList>
    </citation>
    <scope>NUCLEOTIDE SEQUENCE [LARGE SCALE GENOMIC DNA]</scope>
    <source>
        <strain evidence="2">ATCC BAA-1886 / DSM 22777 / Buddy</strain>
    </source>
</reference>
<protein>
    <submittedName>
        <fullName evidence="1">Uncharacterized protein</fullName>
    </submittedName>
</protein>
<sequence>MGKCWEEKCTKCGLCCHEKAVYGRNLVIDLDSWCEFFDPATKQCTVYAKRFVQCARCKKMTRLKAMFATYLPDSCGYVGWARHNHLRFAKRRFIRYIHSKTCPPEDSDDPLYDAFRA</sequence>
<evidence type="ECO:0000313" key="1">
    <source>
        <dbReference type="EMBL" id="ADY14600.1"/>
    </source>
</evidence>
<keyword evidence="2" id="KW-1185">Reference proteome</keyword>
<name>F0RRZ5_SPHGB</name>
<dbReference type="RefSeq" id="WP_013608444.1">
    <property type="nucleotide sequence ID" value="NC_015152.1"/>
</dbReference>
<dbReference type="AlphaFoldDB" id="F0RRZ5"/>
<dbReference type="KEGG" id="sbu:SpiBuddy_2792"/>
<accession>F0RRZ5</accession>
<dbReference type="EMBL" id="CP002541">
    <property type="protein sequence ID" value="ADY14600.1"/>
    <property type="molecule type" value="Genomic_DNA"/>
</dbReference>
<proteinExistence type="predicted"/>
<dbReference type="Proteomes" id="UP000008466">
    <property type="component" value="Chromosome"/>
</dbReference>
<dbReference type="eggNOG" id="COG2983">
    <property type="taxonomic scope" value="Bacteria"/>
</dbReference>
<dbReference type="HOGENOM" id="CLU_2083335_0_0_12"/>
<dbReference type="STRING" id="158189.SpiBuddy_2792"/>
<evidence type="ECO:0000313" key="2">
    <source>
        <dbReference type="Proteomes" id="UP000008466"/>
    </source>
</evidence>
<organism evidence="1 2">
    <name type="scientific">Sphaerochaeta globosa (strain ATCC BAA-1886 / DSM 22777 / Buddy)</name>
    <name type="common">Spirochaeta sp. (strain Buddy)</name>
    <dbReference type="NCBI Taxonomy" id="158189"/>
    <lineage>
        <taxon>Bacteria</taxon>
        <taxon>Pseudomonadati</taxon>
        <taxon>Spirochaetota</taxon>
        <taxon>Spirochaetia</taxon>
        <taxon>Spirochaetales</taxon>
        <taxon>Sphaerochaetaceae</taxon>
        <taxon>Sphaerochaeta</taxon>
    </lineage>
</organism>